<dbReference type="PANTHER" id="PTHR45712">
    <property type="entry name" value="AGAP008170-PA"/>
    <property type="match status" value="1"/>
</dbReference>
<evidence type="ECO:0000313" key="6">
    <source>
        <dbReference type="Proteomes" id="UP000176288"/>
    </source>
</evidence>
<feature type="domain" description="SLH" evidence="4">
    <location>
        <begin position="112"/>
        <end position="178"/>
    </location>
</feature>
<protein>
    <recommendedName>
        <fullName evidence="4">SLH domain-containing protein</fullName>
    </recommendedName>
</protein>
<feature type="chain" id="PRO_5009443678" description="SLH domain-containing protein" evidence="3">
    <location>
        <begin position="32"/>
        <end position="533"/>
    </location>
</feature>
<dbReference type="Proteomes" id="UP000176288">
    <property type="component" value="Chromosome"/>
</dbReference>
<keyword evidence="2" id="KW-0677">Repeat</keyword>
<dbReference type="PROSITE" id="PS51272">
    <property type="entry name" value="SLH"/>
    <property type="match status" value="2"/>
</dbReference>
<proteinExistence type="predicted"/>
<evidence type="ECO:0000256" key="1">
    <source>
        <dbReference type="ARBA" id="ARBA00022614"/>
    </source>
</evidence>
<accession>A0A1D9MIQ1</accession>
<dbReference type="KEGG" id="avu:BK816_01730"/>
<dbReference type="InterPro" id="IPR050333">
    <property type="entry name" value="SLRP"/>
</dbReference>
<evidence type="ECO:0000256" key="2">
    <source>
        <dbReference type="ARBA" id="ARBA00022737"/>
    </source>
</evidence>
<organism evidence="5 6">
    <name type="scientific">Boudabousia tangfeifanii</name>
    <dbReference type="NCBI Taxonomy" id="1912795"/>
    <lineage>
        <taxon>Bacteria</taxon>
        <taxon>Bacillati</taxon>
        <taxon>Actinomycetota</taxon>
        <taxon>Actinomycetes</taxon>
        <taxon>Actinomycetales</taxon>
        <taxon>Actinomycetaceae</taxon>
        <taxon>Boudabousia</taxon>
    </lineage>
</organism>
<dbReference type="InterPro" id="IPR003591">
    <property type="entry name" value="Leu-rich_rpt_typical-subtyp"/>
</dbReference>
<reference evidence="5 6" key="1">
    <citation type="submission" date="2016-10" db="EMBL/GenBank/DDBJ databases">
        <title>Actinomyces aegypiusis sp. nov., isolated from the Aegypius monachus in Qinghai Tibet Plateau China.</title>
        <authorList>
            <person name="Wang Y."/>
        </authorList>
    </citation>
    <scope>NUCLEOTIDE SEQUENCE [LARGE SCALE GENOMIC DNA]</scope>
    <source>
        <strain evidence="5 6">VUL4_3</strain>
    </source>
</reference>
<sequence>MKTPLTAITVLSAAAIALTPLPLTSTPVAEAAYRPRPTLVSAPKVGGKFVDVPKNMLFSGEMAWLANARISTGWEGKRGREYRPLNQIERQAMAAFLYRLAGMDRSGYRPPKRPTFKDVPRGSQFYKQVEWMASTGITTGWKRGKDRYFGPHGAVNRDAMAAFLARFVKKYPSRVSPAIVALGQPGKQGSGRVFRDVPAKMQFSAEMEWLRKTEVSTGWKRGKNRFYRPLEPIRRDAMAAFLYRLKFNRFAEPTAAEMADARKTVTKSCWVAPNMSDFWNRKNLECEFTRYNYAINKAANERIRKEKLQEFSMYVGNPRDIIDEILIFPTIKSFGIMGTKATSVPNFSRMPNVTHLILKGNQLRSLPNFSHLPKLTHLNVNENQLRSLPNFTHLPKLYNLEAERNQLSSVPNFSKIPQLSYLEVSSNKLKALPDFRYARELFTLKVESNQLTALPDFRSTNLRVIHADKNRISKVPNWKNLRNLQSLYLKNNQIKSMPNFYYMDELKYVHLQNNPLKKCPTFPDSLRRIKVSC</sequence>
<dbReference type="PANTHER" id="PTHR45712:SF22">
    <property type="entry name" value="INSULIN-LIKE GROWTH FACTOR-BINDING PROTEIN COMPLEX ACID LABILE SUBUNIT"/>
    <property type="match status" value="1"/>
</dbReference>
<dbReference type="PROSITE" id="PS51450">
    <property type="entry name" value="LRR"/>
    <property type="match status" value="3"/>
</dbReference>
<gene>
    <name evidence="5" type="ORF">BK816_01730</name>
</gene>
<dbReference type="AlphaFoldDB" id="A0A1D9MIQ1"/>
<dbReference type="SMART" id="SM00364">
    <property type="entry name" value="LRR_BAC"/>
    <property type="match status" value="7"/>
</dbReference>
<evidence type="ECO:0000256" key="3">
    <source>
        <dbReference type="SAM" id="SignalP"/>
    </source>
</evidence>
<dbReference type="InterPro" id="IPR025875">
    <property type="entry name" value="Leu-rich_rpt_4"/>
</dbReference>
<dbReference type="InterPro" id="IPR001611">
    <property type="entry name" value="Leu-rich_rpt"/>
</dbReference>
<dbReference type="OrthoDB" id="9764271at2"/>
<keyword evidence="1" id="KW-0433">Leucine-rich repeat</keyword>
<feature type="signal peptide" evidence="3">
    <location>
        <begin position="1"/>
        <end position="31"/>
    </location>
</feature>
<name>A0A1D9MIQ1_9ACTO</name>
<dbReference type="STRING" id="1912795.BK816_01730"/>
<dbReference type="Pfam" id="PF12799">
    <property type="entry name" value="LRR_4"/>
    <property type="match status" value="2"/>
</dbReference>
<keyword evidence="6" id="KW-1185">Reference proteome</keyword>
<evidence type="ECO:0000259" key="4">
    <source>
        <dbReference type="PROSITE" id="PS51272"/>
    </source>
</evidence>
<dbReference type="SMART" id="SM00369">
    <property type="entry name" value="LRR_TYP"/>
    <property type="match status" value="5"/>
</dbReference>
<dbReference type="Pfam" id="PF00395">
    <property type="entry name" value="SLH"/>
    <property type="match status" value="1"/>
</dbReference>
<keyword evidence="3" id="KW-0732">Signal</keyword>
<feature type="domain" description="SLH" evidence="4">
    <location>
        <begin position="45"/>
        <end position="111"/>
    </location>
</feature>
<dbReference type="InterPro" id="IPR001119">
    <property type="entry name" value="SLH_dom"/>
</dbReference>
<dbReference type="Gene3D" id="3.80.10.10">
    <property type="entry name" value="Ribonuclease Inhibitor"/>
    <property type="match status" value="1"/>
</dbReference>
<dbReference type="SUPFAM" id="SSF52058">
    <property type="entry name" value="L domain-like"/>
    <property type="match status" value="1"/>
</dbReference>
<evidence type="ECO:0000313" key="5">
    <source>
        <dbReference type="EMBL" id="AOZ72174.1"/>
    </source>
</evidence>
<dbReference type="InterPro" id="IPR032675">
    <property type="entry name" value="LRR_dom_sf"/>
</dbReference>
<dbReference type="EMBL" id="CP017812">
    <property type="protein sequence ID" value="AOZ72174.1"/>
    <property type="molecule type" value="Genomic_DNA"/>
</dbReference>
<dbReference type="RefSeq" id="WP_071163640.1">
    <property type="nucleotide sequence ID" value="NZ_CP017812.1"/>
</dbReference>